<comment type="catalytic activity">
    <reaction evidence="3">
        <text>4-hydroxy-4-methyl-2-oxoglutarate = 2 pyruvate</text>
        <dbReference type="Rhea" id="RHEA:22748"/>
        <dbReference type="ChEBI" id="CHEBI:15361"/>
        <dbReference type="ChEBI" id="CHEBI:58276"/>
        <dbReference type="EC" id="4.1.3.17"/>
    </reaction>
</comment>
<dbReference type="GO" id="GO:0008428">
    <property type="term" value="F:ribonuclease inhibitor activity"/>
    <property type="evidence" value="ECO:0007669"/>
    <property type="project" value="InterPro"/>
</dbReference>
<dbReference type="NCBIfam" id="TIGR02998">
    <property type="entry name" value="RraA_entero"/>
    <property type="match status" value="1"/>
</dbReference>
<dbReference type="GO" id="GO:0051252">
    <property type="term" value="P:regulation of RNA metabolic process"/>
    <property type="evidence" value="ECO:0007669"/>
    <property type="project" value="InterPro"/>
</dbReference>
<dbReference type="InterPro" id="IPR036704">
    <property type="entry name" value="RraA/RraA-like_sf"/>
</dbReference>
<dbReference type="InterPro" id="IPR005493">
    <property type="entry name" value="RraA/RraA-like"/>
</dbReference>
<evidence type="ECO:0000313" key="5">
    <source>
        <dbReference type="Proteomes" id="UP000239007"/>
    </source>
</evidence>
<dbReference type="EC" id="4.1.1.112" evidence="3"/>
<comment type="function">
    <text evidence="3">Catalyzes the aldol cleavage of 4-hydroxy-4-methyl-2-oxoglutarate (HMG) into 2 molecules of pyruvate. Also contains a secondary oxaloacetate (OAA) decarboxylase activity due to the common pyruvate enolate transition state formed following C-C bond cleavage in the retro-aldol and decarboxylation reactions.</text>
</comment>
<gene>
    <name evidence="4" type="ORF">BTO11_05150</name>
</gene>
<organism evidence="4 5">
    <name type="scientific">Psychrosphaera saromensis</name>
    <dbReference type="NCBI Taxonomy" id="716813"/>
    <lineage>
        <taxon>Bacteria</taxon>
        <taxon>Pseudomonadati</taxon>
        <taxon>Pseudomonadota</taxon>
        <taxon>Gammaproteobacteria</taxon>
        <taxon>Alteromonadales</taxon>
        <taxon>Pseudoalteromonadaceae</taxon>
        <taxon>Psychrosphaera</taxon>
    </lineage>
</organism>
<dbReference type="InterPro" id="IPR010203">
    <property type="entry name" value="RraA"/>
</dbReference>
<accession>A0A2S7UTP0</accession>
<dbReference type="CDD" id="cd16841">
    <property type="entry name" value="RraA_family"/>
    <property type="match status" value="1"/>
</dbReference>
<dbReference type="GO" id="GO:0008948">
    <property type="term" value="F:oxaloacetate decarboxylase activity"/>
    <property type="evidence" value="ECO:0007669"/>
    <property type="project" value="UniProtKB-EC"/>
</dbReference>
<evidence type="ECO:0000256" key="2">
    <source>
        <dbReference type="PIRSR" id="PIRSR605493-1"/>
    </source>
</evidence>
<dbReference type="GO" id="GO:0047443">
    <property type="term" value="F:4-hydroxy-4-methyl-2-oxoglutarate aldolase activity"/>
    <property type="evidence" value="ECO:0007669"/>
    <property type="project" value="UniProtKB-EC"/>
</dbReference>
<evidence type="ECO:0000256" key="1">
    <source>
        <dbReference type="ARBA" id="ARBA00022490"/>
    </source>
</evidence>
<name>A0A2S7UTP0_9GAMM</name>
<dbReference type="EC" id="4.1.3.17" evidence="3"/>
<dbReference type="EMBL" id="MSCH01000003">
    <property type="protein sequence ID" value="PQJ53105.1"/>
    <property type="molecule type" value="Genomic_DNA"/>
</dbReference>
<keyword evidence="1" id="KW-0963">Cytoplasm</keyword>
<comment type="caution">
    <text evidence="4">The sequence shown here is derived from an EMBL/GenBank/DDBJ whole genome shotgun (WGS) entry which is preliminary data.</text>
</comment>
<sequence>MDYNTSELCDMFAEQIDVLSPIFEHYGGVTSFGGQVQTIKCFEDNGLIMTVLNQSGLGKVLVIDGGGSIRSGLLNAEIVEMAVENKWEGIICNGSVREVDALEEFSIGILALNSIPVAAADTGAGEDDIAINFAGVTFLPDDHIYADSTGTILSAEPLDIE</sequence>
<dbReference type="GO" id="GO:0046872">
    <property type="term" value="F:metal ion binding"/>
    <property type="evidence" value="ECO:0007669"/>
    <property type="project" value="UniProtKB-KW"/>
</dbReference>
<proteinExistence type="inferred from homology"/>
<dbReference type="OrthoDB" id="943692at2"/>
<evidence type="ECO:0000256" key="3">
    <source>
        <dbReference type="RuleBase" id="RU004338"/>
    </source>
</evidence>
<evidence type="ECO:0000313" key="4">
    <source>
        <dbReference type="EMBL" id="PQJ53105.1"/>
    </source>
</evidence>
<keyword evidence="5" id="KW-1185">Reference proteome</keyword>
<dbReference type="NCBIfam" id="NF006875">
    <property type="entry name" value="PRK09372.1"/>
    <property type="match status" value="1"/>
</dbReference>
<dbReference type="SUPFAM" id="SSF89562">
    <property type="entry name" value="RraA-like"/>
    <property type="match status" value="1"/>
</dbReference>
<dbReference type="RefSeq" id="WP_105051582.1">
    <property type="nucleotide sequence ID" value="NZ_BMYG01000003.1"/>
</dbReference>
<dbReference type="PANTHER" id="PTHR33254">
    <property type="entry name" value="4-HYDROXY-4-METHYL-2-OXOGLUTARATE ALDOLASE 3-RELATED"/>
    <property type="match status" value="1"/>
</dbReference>
<dbReference type="Proteomes" id="UP000239007">
    <property type="component" value="Unassembled WGS sequence"/>
</dbReference>
<comment type="cofactor">
    <cofactor evidence="3">
        <name>a divalent metal cation</name>
        <dbReference type="ChEBI" id="CHEBI:60240"/>
    </cofactor>
</comment>
<keyword evidence="3" id="KW-0456">Lyase</keyword>
<dbReference type="PANTHER" id="PTHR33254:SF29">
    <property type="entry name" value="REGULATOR OF RIBONUCLEASE ACTIVITY A"/>
    <property type="match status" value="1"/>
</dbReference>
<dbReference type="NCBIfam" id="TIGR01935">
    <property type="entry name" value="NOT-MenG"/>
    <property type="match status" value="1"/>
</dbReference>
<comment type="similarity">
    <text evidence="3">Belongs to the class II aldolase/RraA-like family.</text>
</comment>
<keyword evidence="3" id="KW-0479">Metal-binding</keyword>
<protein>
    <recommendedName>
        <fullName evidence="3">4-hydroxy-4-methyl-2-oxoglutarate aldolase</fullName>
        <shortName evidence="3">HMG aldolase</shortName>
        <ecNumber evidence="3">4.1.1.112</ecNumber>
        <ecNumber evidence="3">4.1.3.17</ecNumber>
    </recommendedName>
    <alternativeName>
        <fullName evidence="3">Oxaloacetate decarboxylase</fullName>
    </alternativeName>
</protein>
<dbReference type="Gene3D" id="3.50.30.40">
    <property type="entry name" value="Ribonuclease E inhibitor RraA/RraA-like"/>
    <property type="match status" value="1"/>
</dbReference>
<feature type="binding site" evidence="2">
    <location>
        <position position="97"/>
    </location>
    <ligand>
        <name>substrate</name>
    </ligand>
</feature>
<comment type="subunit">
    <text evidence="3">Homotrimer.</text>
</comment>
<dbReference type="AlphaFoldDB" id="A0A2S7UTP0"/>
<dbReference type="Pfam" id="PF03737">
    <property type="entry name" value="RraA-like"/>
    <property type="match status" value="1"/>
</dbReference>
<dbReference type="InterPro" id="IPR014339">
    <property type="entry name" value="RraA_gpbac"/>
</dbReference>
<reference evidence="4 5" key="1">
    <citation type="submission" date="2016-12" db="EMBL/GenBank/DDBJ databases">
        <title>Diversity of luminous bacteria.</title>
        <authorList>
            <person name="Yoshizawa S."/>
            <person name="Kogure K."/>
        </authorList>
    </citation>
    <scope>NUCLEOTIDE SEQUENCE [LARGE SCALE GENOMIC DNA]</scope>
    <source>
        <strain evidence="4 5">SA4-48</strain>
    </source>
</reference>
<comment type="catalytic activity">
    <reaction evidence="3">
        <text>oxaloacetate + H(+) = pyruvate + CO2</text>
        <dbReference type="Rhea" id="RHEA:15641"/>
        <dbReference type="ChEBI" id="CHEBI:15361"/>
        <dbReference type="ChEBI" id="CHEBI:15378"/>
        <dbReference type="ChEBI" id="CHEBI:16452"/>
        <dbReference type="ChEBI" id="CHEBI:16526"/>
        <dbReference type="EC" id="4.1.1.112"/>
    </reaction>
</comment>